<dbReference type="AlphaFoldDB" id="A0A1G9LKH3"/>
<dbReference type="EMBL" id="FNGI01000005">
    <property type="protein sequence ID" value="SDL62396.1"/>
    <property type="molecule type" value="Genomic_DNA"/>
</dbReference>
<reference evidence="1 2" key="1">
    <citation type="submission" date="2016-10" db="EMBL/GenBank/DDBJ databases">
        <authorList>
            <person name="de Groot N.N."/>
        </authorList>
    </citation>
    <scope>NUCLEOTIDE SEQUENCE [LARGE SCALE GENOMIC DNA]</scope>
    <source>
        <strain evidence="1 2">DSM 14789</strain>
    </source>
</reference>
<evidence type="ECO:0000313" key="2">
    <source>
        <dbReference type="Proteomes" id="UP000198654"/>
    </source>
</evidence>
<protein>
    <submittedName>
        <fullName evidence="1">Uncharacterized protein</fullName>
    </submittedName>
</protein>
<sequence>MAFLDIDGRSVAYRDTGLGILFGQVELDHGRFGYHEASVAGPGRRG</sequence>
<accession>A0A1G9LKH3</accession>
<name>A0A1G9LKH3_9GAMM</name>
<organism evidence="1 2">
    <name type="scientific">Modicisalibacter muralis</name>
    <dbReference type="NCBI Taxonomy" id="119000"/>
    <lineage>
        <taxon>Bacteria</taxon>
        <taxon>Pseudomonadati</taxon>
        <taxon>Pseudomonadota</taxon>
        <taxon>Gammaproteobacteria</taxon>
        <taxon>Oceanospirillales</taxon>
        <taxon>Halomonadaceae</taxon>
        <taxon>Modicisalibacter</taxon>
    </lineage>
</organism>
<keyword evidence="2" id="KW-1185">Reference proteome</keyword>
<proteinExistence type="predicted"/>
<dbReference type="Proteomes" id="UP000198654">
    <property type="component" value="Unassembled WGS sequence"/>
</dbReference>
<gene>
    <name evidence="1" type="ORF">SAMN05661010_02131</name>
</gene>
<evidence type="ECO:0000313" key="1">
    <source>
        <dbReference type="EMBL" id="SDL62396.1"/>
    </source>
</evidence>